<protein>
    <submittedName>
        <fullName evidence="1">Tetratricopeptide repeat (TPR)-like superfamily protein</fullName>
    </submittedName>
</protein>
<dbReference type="Proteomes" id="UP001164539">
    <property type="component" value="Chromosome 5"/>
</dbReference>
<reference evidence="1 2" key="1">
    <citation type="journal article" date="2023" name="Science">
        <title>Complex scaffold remodeling in plant triterpene biosynthesis.</title>
        <authorList>
            <person name="De La Pena R."/>
            <person name="Hodgson H."/>
            <person name="Liu J.C."/>
            <person name="Stephenson M.J."/>
            <person name="Martin A.C."/>
            <person name="Owen C."/>
            <person name="Harkess A."/>
            <person name="Leebens-Mack J."/>
            <person name="Jimenez L.E."/>
            <person name="Osbourn A."/>
            <person name="Sattely E.S."/>
        </authorList>
    </citation>
    <scope>NUCLEOTIDE SEQUENCE [LARGE SCALE GENOMIC DNA]</scope>
    <source>
        <strain evidence="2">cv. JPN11</strain>
        <tissue evidence="1">Leaf</tissue>
    </source>
</reference>
<evidence type="ECO:0000313" key="1">
    <source>
        <dbReference type="EMBL" id="KAJ4718455.1"/>
    </source>
</evidence>
<evidence type="ECO:0000313" key="2">
    <source>
        <dbReference type="Proteomes" id="UP001164539"/>
    </source>
</evidence>
<keyword evidence="2" id="KW-1185">Reference proteome</keyword>
<dbReference type="EMBL" id="CM051398">
    <property type="protein sequence ID" value="KAJ4718455.1"/>
    <property type="molecule type" value="Genomic_DNA"/>
</dbReference>
<comment type="caution">
    <text evidence="1">The sequence shown here is derived from an EMBL/GenBank/DDBJ whole genome shotgun (WGS) entry which is preliminary data.</text>
</comment>
<organism evidence="1 2">
    <name type="scientific">Melia azedarach</name>
    <name type="common">Chinaberry tree</name>
    <dbReference type="NCBI Taxonomy" id="155640"/>
    <lineage>
        <taxon>Eukaryota</taxon>
        <taxon>Viridiplantae</taxon>
        <taxon>Streptophyta</taxon>
        <taxon>Embryophyta</taxon>
        <taxon>Tracheophyta</taxon>
        <taxon>Spermatophyta</taxon>
        <taxon>Magnoliopsida</taxon>
        <taxon>eudicotyledons</taxon>
        <taxon>Gunneridae</taxon>
        <taxon>Pentapetalae</taxon>
        <taxon>rosids</taxon>
        <taxon>malvids</taxon>
        <taxon>Sapindales</taxon>
        <taxon>Meliaceae</taxon>
        <taxon>Melia</taxon>
    </lineage>
</organism>
<name>A0ACC1Y7C1_MELAZ</name>
<gene>
    <name evidence="1" type="ORF">OWV82_010133</name>
</gene>
<proteinExistence type="predicted"/>
<sequence length="249" mass="27088">MVYSDEPEEENCDISRYGTTISGEMIEETTSHDQKFGWKVEETPVQKEERSNRWEIVSPAQRKTPTTTTELSPMKDSIKKQGKACVSKVSTCPASLNAMTSRSVSYKEVATAPLGTVLKPLLGKVEVRKKTKIQMCSAAPETLKEEVKNQISMIEDVPGDDQPENAQESASQDENTVAEPEDIPFSSHQEKPIEKNGSKLSAAAEPFNQGGLSMTQPPNSVAVTCIYDVRASQGMLVKPAGPSAAARVP</sequence>
<accession>A0ACC1Y7C1</accession>